<keyword evidence="3" id="KW-1185">Reference proteome</keyword>
<feature type="transmembrane region" description="Helical" evidence="1">
    <location>
        <begin position="67"/>
        <end position="87"/>
    </location>
</feature>
<dbReference type="RefSeq" id="WP_200229662.1">
    <property type="nucleotide sequence ID" value="NZ_NRRT01000036.1"/>
</dbReference>
<dbReference type="EMBL" id="NRRU01000082">
    <property type="protein sequence ID" value="MBK1714825.1"/>
    <property type="molecule type" value="Genomic_DNA"/>
</dbReference>
<keyword evidence="1" id="KW-0812">Transmembrane</keyword>
<organism evidence="2 3">
    <name type="scientific">Rubrivivax gelatinosus</name>
    <name type="common">Rhodocyclus gelatinosus</name>
    <name type="synonym">Rhodopseudomonas gelatinosa</name>
    <dbReference type="NCBI Taxonomy" id="28068"/>
    <lineage>
        <taxon>Bacteria</taxon>
        <taxon>Pseudomonadati</taxon>
        <taxon>Pseudomonadota</taxon>
        <taxon>Betaproteobacteria</taxon>
        <taxon>Burkholderiales</taxon>
        <taxon>Sphaerotilaceae</taxon>
        <taxon>Rubrivivax</taxon>
    </lineage>
</organism>
<keyword evidence="1" id="KW-1133">Transmembrane helix</keyword>
<feature type="transmembrane region" description="Helical" evidence="1">
    <location>
        <begin position="93"/>
        <end position="110"/>
    </location>
</feature>
<sequence>MISRNSAEQIADDLLAQERARLQLERDASAPRVPGWYRVDGLDRLGRHEQVQWLAAERRMVLRSPRFIALHLACLLAVAAGLLLFHAASSTTFLWVTAASLGLSVVRILFIRRALARRLAERLAGAVPSGR</sequence>
<evidence type="ECO:0000313" key="3">
    <source>
        <dbReference type="Proteomes" id="UP001041814"/>
    </source>
</evidence>
<proteinExistence type="predicted"/>
<accession>A0ABS1E1L2</accession>
<keyword evidence="1" id="KW-0472">Membrane</keyword>
<evidence type="ECO:0000313" key="2">
    <source>
        <dbReference type="EMBL" id="MBK1714825.1"/>
    </source>
</evidence>
<reference evidence="2" key="1">
    <citation type="submission" date="2017-08" db="EMBL/GenBank/DDBJ databases">
        <authorList>
            <person name="Imhoff J.F."/>
            <person name="Rahn T."/>
            <person name="Kuenzel S."/>
            <person name="Neulinger S.C."/>
        </authorList>
    </citation>
    <scope>NUCLEOTIDE SEQUENCE</scope>
    <source>
        <strain evidence="2">IM 151</strain>
    </source>
</reference>
<name>A0ABS1E1L2_RUBGE</name>
<evidence type="ECO:0000256" key="1">
    <source>
        <dbReference type="SAM" id="Phobius"/>
    </source>
</evidence>
<dbReference type="Proteomes" id="UP001041814">
    <property type="component" value="Unassembled WGS sequence"/>
</dbReference>
<comment type="caution">
    <text evidence="2">The sequence shown here is derived from an EMBL/GenBank/DDBJ whole genome shotgun (WGS) entry which is preliminary data.</text>
</comment>
<gene>
    <name evidence="2" type="ORF">CKO43_18855</name>
</gene>
<protein>
    <submittedName>
        <fullName evidence="2">Uncharacterized protein</fullName>
    </submittedName>
</protein>
<reference evidence="2" key="2">
    <citation type="journal article" date="2020" name="Microorganisms">
        <title>Osmotic Adaptation and Compatible Solute Biosynthesis of Phototrophic Bacteria as Revealed from Genome Analyses.</title>
        <authorList>
            <person name="Imhoff J.F."/>
            <person name="Rahn T."/>
            <person name="Kunzel S."/>
            <person name="Keller A."/>
            <person name="Neulinger S.C."/>
        </authorList>
    </citation>
    <scope>NUCLEOTIDE SEQUENCE</scope>
    <source>
        <strain evidence="2">IM 151</strain>
    </source>
</reference>